<evidence type="ECO:0000313" key="9">
    <source>
        <dbReference type="EMBL" id="ORZ17359.1"/>
    </source>
</evidence>
<keyword evidence="10" id="KW-1185">Reference proteome</keyword>
<keyword evidence="5" id="KW-0804">Transcription</keyword>
<dbReference type="STRING" id="90262.A0A1X2IJ14"/>
<dbReference type="GO" id="GO:0003677">
    <property type="term" value="F:DNA binding"/>
    <property type="evidence" value="ECO:0007669"/>
    <property type="project" value="UniProtKB-KW"/>
</dbReference>
<evidence type="ECO:0000256" key="5">
    <source>
        <dbReference type="ARBA" id="ARBA00023163"/>
    </source>
</evidence>
<evidence type="ECO:0000256" key="6">
    <source>
        <dbReference type="ARBA" id="ARBA00023242"/>
    </source>
</evidence>
<evidence type="ECO:0000256" key="2">
    <source>
        <dbReference type="ARBA" id="ARBA00022833"/>
    </source>
</evidence>
<dbReference type="InterPro" id="IPR007219">
    <property type="entry name" value="XnlR_reg_dom"/>
</dbReference>
<accession>A0A1X2IJ14</accession>
<organism evidence="9 10">
    <name type="scientific">Absidia repens</name>
    <dbReference type="NCBI Taxonomy" id="90262"/>
    <lineage>
        <taxon>Eukaryota</taxon>
        <taxon>Fungi</taxon>
        <taxon>Fungi incertae sedis</taxon>
        <taxon>Mucoromycota</taxon>
        <taxon>Mucoromycotina</taxon>
        <taxon>Mucoromycetes</taxon>
        <taxon>Mucorales</taxon>
        <taxon>Cunninghamellaceae</taxon>
        <taxon>Absidia</taxon>
    </lineage>
</organism>
<evidence type="ECO:0000256" key="7">
    <source>
        <dbReference type="SAM" id="MobiDB-lite"/>
    </source>
</evidence>
<keyword evidence="3" id="KW-0805">Transcription regulation</keyword>
<evidence type="ECO:0000313" key="10">
    <source>
        <dbReference type="Proteomes" id="UP000193560"/>
    </source>
</evidence>
<keyword evidence="2" id="KW-0862">Zinc</keyword>
<dbReference type="GO" id="GO:0006351">
    <property type="term" value="P:DNA-templated transcription"/>
    <property type="evidence" value="ECO:0007669"/>
    <property type="project" value="InterPro"/>
</dbReference>
<keyword evidence="4" id="KW-0238">DNA-binding</keyword>
<sequence>MQKLEKDLRQQLHKPKTKPPRTTTTIQQRPHDPIYQQEPDKRIYTSSTTRRQQKEQQRRVQQWYEQQGRSVQELDALPSRQWPPGIPYDSVYYLGEMTDLQILSGKIKLDDNSKWNGHCIKRFGDKIVLVADTTEEEKNYQSDNKIPHYQWNHVAPGPQGIHGYVYSCTGVDQYTAIRLLKIYFANVHPILPVINKIEFLKQYRDETATYPSGELLNAMFGAAARFVECEYLEPDRIKTAPKDSIWDIPMGWSDRFFDQAQDIVSRWTANPTASKIQAIVLIHNHRGNLDSKSSACWLMGGFALRLAQMLGLHRNCDDWDISDGEKETRKRLWWALYVSDRFQSALQGKPLSIQDEDIDIGHPDVCAPWKEVLDELPEEYNGIIRPRFPSATYRPQNTNGKVEIYQLFVQFVKLSEILGRIIQGLHSPRAQRVCHYEHDMKGLVAGLDHELTEWRFSFSKALRQSRFGDFDEDNGYFTPVTASMLLFYFSALILLHRPFIQLNAAGKPISKSSFSSFQICTSAATRGIRIASRLTIHDFLLCPYSFSLYPVMQCCLIHIYNTQNADPQIAKAAQLDLNKGMDLLSYLQDMSSSAKRLNILLRNIIDGKHIIPRDIRQQFNVNDISSNIDTPTNIPSSSLNIYPQHSPTTEASLGPNTNQPYPPSTNPILWANSSVSSFLDTNMIQDWHIPSSSCKTYIKRKQKGLD</sequence>
<name>A0A1X2IJ14_9FUNG</name>
<feature type="domain" description="Xylanolytic transcriptional activator regulatory" evidence="8">
    <location>
        <begin position="296"/>
        <end position="369"/>
    </location>
</feature>
<dbReference type="Proteomes" id="UP000193560">
    <property type="component" value="Unassembled WGS sequence"/>
</dbReference>
<dbReference type="AlphaFoldDB" id="A0A1X2IJ14"/>
<dbReference type="OrthoDB" id="2406834at2759"/>
<feature type="compositionally biased region" description="Basic and acidic residues" evidence="7">
    <location>
        <begin position="1"/>
        <end position="10"/>
    </location>
</feature>
<evidence type="ECO:0000256" key="4">
    <source>
        <dbReference type="ARBA" id="ARBA00023125"/>
    </source>
</evidence>
<keyword evidence="1" id="KW-0479">Metal-binding</keyword>
<dbReference type="SMART" id="SM00906">
    <property type="entry name" value="Fungal_trans"/>
    <property type="match status" value="1"/>
</dbReference>
<feature type="region of interest" description="Disordered" evidence="7">
    <location>
        <begin position="1"/>
        <end position="58"/>
    </location>
</feature>
<keyword evidence="6" id="KW-0539">Nucleus</keyword>
<dbReference type="GO" id="GO:0008270">
    <property type="term" value="F:zinc ion binding"/>
    <property type="evidence" value="ECO:0007669"/>
    <property type="project" value="InterPro"/>
</dbReference>
<evidence type="ECO:0000256" key="1">
    <source>
        <dbReference type="ARBA" id="ARBA00022723"/>
    </source>
</evidence>
<dbReference type="Pfam" id="PF04082">
    <property type="entry name" value="Fungal_trans"/>
    <property type="match status" value="1"/>
</dbReference>
<dbReference type="EMBL" id="MCGE01000010">
    <property type="protein sequence ID" value="ORZ17359.1"/>
    <property type="molecule type" value="Genomic_DNA"/>
</dbReference>
<protein>
    <submittedName>
        <fullName evidence="9">Fungal-specific transcription factor domain-domain-containing protein</fullName>
    </submittedName>
</protein>
<dbReference type="PANTHER" id="PTHR31313">
    <property type="entry name" value="TY1 ENHANCER ACTIVATOR"/>
    <property type="match status" value="1"/>
</dbReference>
<reference evidence="9 10" key="1">
    <citation type="submission" date="2016-07" db="EMBL/GenBank/DDBJ databases">
        <title>Pervasive Adenine N6-methylation of Active Genes in Fungi.</title>
        <authorList>
            <consortium name="DOE Joint Genome Institute"/>
            <person name="Mondo S.J."/>
            <person name="Dannebaum R.O."/>
            <person name="Kuo R.C."/>
            <person name="Labutti K."/>
            <person name="Haridas S."/>
            <person name="Kuo A."/>
            <person name="Salamov A."/>
            <person name="Ahrendt S.R."/>
            <person name="Lipzen A."/>
            <person name="Sullivan W."/>
            <person name="Andreopoulos W.B."/>
            <person name="Clum A."/>
            <person name="Lindquist E."/>
            <person name="Daum C."/>
            <person name="Ramamoorthy G.K."/>
            <person name="Gryganskyi A."/>
            <person name="Culley D."/>
            <person name="Magnuson J.K."/>
            <person name="James T.Y."/>
            <person name="O'Malley M.A."/>
            <person name="Stajich J.E."/>
            <person name="Spatafora J.W."/>
            <person name="Visel A."/>
            <person name="Grigoriev I.V."/>
        </authorList>
    </citation>
    <scope>NUCLEOTIDE SEQUENCE [LARGE SCALE GENOMIC DNA]</scope>
    <source>
        <strain evidence="9 10">NRRL 1336</strain>
    </source>
</reference>
<dbReference type="InterPro" id="IPR051615">
    <property type="entry name" value="Transcr_Regulatory_Elem"/>
</dbReference>
<evidence type="ECO:0000256" key="3">
    <source>
        <dbReference type="ARBA" id="ARBA00023015"/>
    </source>
</evidence>
<dbReference type="CDD" id="cd12148">
    <property type="entry name" value="fungal_TF_MHR"/>
    <property type="match status" value="1"/>
</dbReference>
<dbReference type="PANTHER" id="PTHR31313:SF81">
    <property type="entry name" value="TY1 ENHANCER ACTIVATOR"/>
    <property type="match status" value="1"/>
</dbReference>
<evidence type="ECO:0000259" key="8">
    <source>
        <dbReference type="SMART" id="SM00906"/>
    </source>
</evidence>
<gene>
    <name evidence="9" type="ORF">BCR42DRAFT_326065</name>
</gene>
<proteinExistence type="predicted"/>
<comment type="caution">
    <text evidence="9">The sequence shown here is derived from an EMBL/GenBank/DDBJ whole genome shotgun (WGS) entry which is preliminary data.</text>
</comment>